<keyword evidence="8" id="KW-1185">Reference proteome</keyword>
<keyword evidence="4 6" id="KW-1133">Transmembrane helix</keyword>
<evidence type="ECO:0008006" key="9">
    <source>
        <dbReference type="Google" id="ProtNLM"/>
    </source>
</evidence>
<dbReference type="Pfam" id="PF07947">
    <property type="entry name" value="YhhN"/>
    <property type="match status" value="1"/>
</dbReference>
<dbReference type="InterPro" id="IPR012506">
    <property type="entry name" value="TMEM86B-like"/>
</dbReference>
<keyword evidence="5 6" id="KW-0472">Membrane</keyword>
<feature type="transmembrane region" description="Helical" evidence="6">
    <location>
        <begin position="67"/>
        <end position="85"/>
    </location>
</feature>
<organism evidence="7 8">
    <name type="scientific">Ascobolus immersus RN42</name>
    <dbReference type="NCBI Taxonomy" id="1160509"/>
    <lineage>
        <taxon>Eukaryota</taxon>
        <taxon>Fungi</taxon>
        <taxon>Dikarya</taxon>
        <taxon>Ascomycota</taxon>
        <taxon>Pezizomycotina</taxon>
        <taxon>Pezizomycetes</taxon>
        <taxon>Pezizales</taxon>
        <taxon>Ascobolaceae</taxon>
        <taxon>Ascobolus</taxon>
    </lineage>
</organism>
<dbReference type="PANTHER" id="PTHR31885">
    <property type="entry name" value="GH04784P"/>
    <property type="match status" value="1"/>
</dbReference>
<comment type="similarity">
    <text evidence="2">Belongs to the TMEM86 family.</text>
</comment>
<dbReference type="PANTHER" id="PTHR31885:SF6">
    <property type="entry name" value="GH04784P"/>
    <property type="match status" value="1"/>
</dbReference>
<evidence type="ECO:0000256" key="3">
    <source>
        <dbReference type="ARBA" id="ARBA00022692"/>
    </source>
</evidence>
<name>A0A3N4IL89_ASCIM</name>
<evidence type="ECO:0000313" key="8">
    <source>
        <dbReference type="Proteomes" id="UP000275078"/>
    </source>
</evidence>
<evidence type="ECO:0000256" key="2">
    <source>
        <dbReference type="ARBA" id="ARBA00007375"/>
    </source>
</evidence>
<proteinExistence type="inferred from homology"/>
<evidence type="ECO:0000256" key="6">
    <source>
        <dbReference type="SAM" id="Phobius"/>
    </source>
</evidence>
<dbReference type="STRING" id="1160509.A0A3N4IL89"/>
<dbReference type="Proteomes" id="UP000275078">
    <property type="component" value="Unassembled WGS sequence"/>
</dbReference>
<reference evidence="7 8" key="1">
    <citation type="journal article" date="2018" name="Nat. Ecol. Evol.">
        <title>Pezizomycetes genomes reveal the molecular basis of ectomycorrhizal truffle lifestyle.</title>
        <authorList>
            <person name="Murat C."/>
            <person name="Payen T."/>
            <person name="Noel B."/>
            <person name="Kuo A."/>
            <person name="Morin E."/>
            <person name="Chen J."/>
            <person name="Kohler A."/>
            <person name="Krizsan K."/>
            <person name="Balestrini R."/>
            <person name="Da Silva C."/>
            <person name="Montanini B."/>
            <person name="Hainaut M."/>
            <person name="Levati E."/>
            <person name="Barry K.W."/>
            <person name="Belfiori B."/>
            <person name="Cichocki N."/>
            <person name="Clum A."/>
            <person name="Dockter R.B."/>
            <person name="Fauchery L."/>
            <person name="Guy J."/>
            <person name="Iotti M."/>
            <person name="Le Tacon F."/>
            <person name="Lindquist E.A."/>
            <person name="Lipzen A."/>
            <person name="Malagnac F."/>
            <person name="Mello A."/>
            <person name="Molinier V."/>
            <person name="Miyauchi S."/>
            <person name="Poulain J."/>
            <person name="Riccioni C."/>
            <person name="Rubini A."/>
            <person name="Sitrit Y."/>
            <person name="Splivallo R."/>
            <person name="Traeger S."/>
            <person name="Wang M."/>
            <person name="Zifcakova L."/>
            <person name="Wipf D."/>
            <person name="Zambonelli A."/>
            <person name="Paolocci F."/>
            <person name="Nowrousian M."/>
            <person name="Ottonello S."/>
            <person name="Baldrian P."/>
            <person name="Spatafora J.W."/>
            <person name="Henrissat B."/>
            <person name="Nagy L.G."/>
            <person name="Aury J.M."/>
            <person name="Wincker P."/>
            <person name="Grigoriev I.V."/>
            <person name="Bonfante P."/>
            <person name="Martin F.M."/>
        </authorList>
    </citation>
    <scope>NUCLEOTIDE SEQUENCE [LARGE SCALE GENOMIC DNA]</scope>
    <source>
        <strain evidence="7 8">RN42</strain>
    </source>
</reference>
<evidence type="ECO:0000256" key="5">
    <source>
        <dbReference type="ARBA" id="ARBA00023136"/>
    </source>
</evidence>
<comment type="subcellular location">
    <subcellularLocation>
        <location evidence="1">Membrane</location>
        <topology evidence="1">Multi-pass membrane protein</topology>
    </subcellularLocation>
</comment>
<accession>A0A3N4IL89</accession>
<feature type="transmembrane region" description="Helical" evidence="6">
    <location>
        <begin position="216"/>
        <end position="238"/>
    </location>
</feature>
<gene>
    <name evidence="7" type="ORF">BJ508DRAFT_411058</name>
</gene>
<feature type="transmembrane region" description="Helical" evidence="6">
    <location>
        <begin position="142"/>
        <end position="163"/>
    </location>
</feature>
<dbReference type="AlphaFoldDB" id="A0A3N4IL89"/>
<sequence length="261" mass="26687">MAPNLSLPPAPYPQLLSASVAALIASEVGGVLPAAALSKSAAALSFLAGGIRFGLNSGVLQLHEPASIALATGLAFSVVGDVLLIPSPDAYYQKRNQEAAHSNSNTAEVVNPGTRFKAGTAAFALAHIAYTSSFLYDNDGIIFSPTIFAVSFGSVGVLANALGLLGGSSSRALIKTKVPKDMKWLVRAYIGIIATMVATATASVSSSEPLSVQKAVSAWMFAISDCFVAADAFGVNVVGTKGRAIGWMLYFGAQLGLSGCI</sequence>
<dbReference type="GO" id="GO:0016020">
    <property type="term" value="C:membrane"/>
    <property type="evidence" value="ECO:0007669"/>
    <property type="project" value="UniProtKB-SubCell"/>
</dbReference>
<evidence type="ECO:0000256" key="1">
    <source>
        <dbReference type="ARBA" id="ARBA00004141"/>
    </source>
</evidence>
<dbReference type="EMBL" id="ML119648">
    <property type="protein sequence ID" value="RPA86902.1"/>
    <property type="molecule type" value="Genomic_DNA"/>
</dbReference>
<dbReference type="OrthoDB" id="2133758at2759"/>
<dbReference type="GO" id="GO:0016787">
    <property type="term" value="F:hydrolase activity"/>
    <property type="evidence" value="ECO:0007669"/>
    <property type="project" value="TreeGrafter"/>
</dbReference>
<protein>
    <recommendedName>
        <fullName evidence="9">YhhN-like protein</fullName>
    </recommendedName>
</protein>
<evidence type="ECO:0000256" key="4">
    <source>
        <dbReference type="ARBA" id="ARBA00022989"/>
    </source>
</evidence>
<feature type="transmembrane region" description="Helical" evidence="6">
    <location>
        <begin position="184"/>
        <end position="204"/>
    </location>
</feature>
<keyword evidence="3 6" id="KW-0812">Transmembrane</keyword>
<evidence type="ECO:0000313" key="7">
    <source>
        <dbReference type="EMBL" id="RPA86902.1"/>
    </source>
</evidence>